<evidence type="ECO:0000256" key="1">
    <source>
        <dbReference type="SAM" id="MobiDB-lite"/>
    </source>
</evidence>
<sequence length="116" mass="13080">MCQRSLSIKRNKTKRRRRDPTRRKSCCRLKRKKKNIAARAVCPGGSLEASNGVQSPRWLFYATGSERLKKYLLGIYPLHPQPPGECPFPFYALQRPSGTGEGVNKINASCPLFSEA</sequence>
<dbReference type="AlphaFoldDB" id="A0AAV4RN98"/>
<evidence type="ECO:0000313" key="2">
    <source>
        <dbReference type="EMBL" id="GIY22852.1"/>
    </source>
</evidence>
<dbReference type="Proteomes" id="UP001054837">
    <property type="component" value="Unassembled WGS sequence"/>
</dbReference>
<feature type="region of interest" description="Disordered" evidence="1">
    <location>
        <begin position="1"/>
        <end position="25"/>
    </location>
</feature>
<dbReference type="EMBL" id="BPLQ01006486">
    <property type="protein sequence ID" value="GIY22852.1"/>
    <property type="molecule type" value="Genomic_DNA"/>
</dbReference>
<comment type="caution">
    <text evidence="2">The sequence shown here is derived from an EMBL/GenBank/DDBJ whole genome shotgun (WGS) entry which is preliminary data.</text>
</comment>
<proteinExistence type="predicted"/>
<feature type="compositionally biased region" description="Basic residues" evidence="1">
    <location>
        <begin position="7"/>
        <end position="25"/>
    </location>
</feature>
<organism evidence="2 3">
    <name type="scientific">Caerostris darwini</name>
    <dbReference type="NCBI Taxonomy" id="1538125"/>
    <lineage>
        <taxon>Eukaryota</taxon>
        <taxon>Metazoa</taxon>
        <taxon>Ecdysozoa</taxon>
        <taxon>Arthropoda</taxon>
        <taxon>Chelicerata</taxon>
        <taxon>Arachnida</taxon>
        <taxon>Araneae</taxon>
        <taxon>Araneomorphae</taxon>
        <taxon>Entelegynae</taxon>
        <taxon>Araneoidea</taxon>
        <taxon>Araneidae</taxon>
        <taxon>Caerostris</taxon>
    </lineage>
</organism>
<keyword evidence="3" id="KW-1185">Reference proteome</keyword>
<protein>
    <submittedName>
        <fullName evidence="2">Uncharacterized protein</fullName>
    </submittedName>
</protein>
<reference evidence="2 3" key="1">
    <citation type="submission" date="2021-06" db="EMBL/GenBank/DDBJ databases">
        <title>Caerostris darwini draft genome.</title>
        <authorList>
            <person name="Kono N."/>
            <person name="Arakawa K."/>
        </authorList>
    </citation>
    <scope>NUCLEOTIDE SEQUENCE [LARGE SCALE GENOMIC DNA]</scope>
</reference>
<evidence type="ECO:0000313" key="3">
    <source>
        <dbReference type="Proteomes" id="UP001054837"/>
    </source>
</evidence>
<accession>A0AAV4RN98</accession>
<gene>
    <name evidence="2" type="ORF">CDAR_621251</name>
</gene>
<name>A0AAV4RN98_9ARAC</name>